<accession>A0A328UF45</accession>
<protein>
    <recommendedName>
        <fullName evidence="5">DUF4129 domain-containing protein</fullName>
    </recommendedName>
</protein>
<evidence type="ECO:0000256" key="1">
    <source>
        <dbReference type="SAM" id="MobiDB-lite"/>
    </source>
</evidence>
<evidence type="ECO:0000313" key="3">
    <source>
        <dbReference type="EMBL" id="RAQ30427.1"/>
    </source>
</evidence>
<feature type="transmembrane region" description="Helical" evidence="2">
    <location>
        <begin position="12"/>
        <end position="34"/>
    </location>
</feature>
<feature type="transmembrane region" description="Helical" evidence="2">
    <location>
        <begin position="92"/>
        <end position="111"/>
    </location>
</feature>
<comment type="caution">
    <text evidence="3">The sequence shown here is derived from an EMBL/GenBank/DDBJ whole genome shotgun (WGS) entry which is preliminary data.</text>
</comment>
<dbReference type="RefSeq" id="WP_112331624.1">
    <property type="nucleotide sequence ID" value="NZ_QLYR01000001.1"/>
</dbReference>
<keyword evidence="2" id="KW-0812">Transmembrane</keyword>
<feature type="transmembrane region" description="Helical" evidence="2">
    <location>
        <begin position="270"/>
        <end position="292"/>
    </location>
</feature>
<reference evidence="3 4" key="1">
    <citation type="submission" date="2018-06" db="EMBL/GenBank/DDBJ databases">
        <title>Noncontiguous genome sequence of Ruminococcaceae bacterium ASD2818.</title>
        <authorList>
            <person name="Chaplin A.V."/>
            <person name="Sokolova S.R."/>
            <person name="Kochetkova T.O."/>
            <person name="Goltsov A.Y."/>
            <person name="Trofimov D.Y."/>
            <person name="Efimov B.A."/>
        </authorList>
    </citation>
    <scope>NUCLEOTIDE SEQUENCE [LARGE SCALE GENOMIC DNA]</scope>
    <source>
        <strain evidence="3 4">ASD2818</strain>
    </source>
</reference>
<feature type="compositionally biased region" description="Basic and acidic residues" evidence="1">
    <location>
        <begin position="401"/>
        <end position="410"/>
    </location>
</feature>
<feature type="transmembrane region" description="Helical" evidence="2">
    <location>
        <begin position="40"/>
        <end position="59"/>
    </location>
</feature>
<keyword evidence="4" id="KW-1185">Reference proteome</keyword>
<proteinExistence type="predicted"/>
<evidence type="ECO:0008006" key="5">
    <source>
        <dbReference type="Google" id="ProtNLM"/>
    </source>
</evidence>
<organism evidence="3 4">
    <name type="scientific">Hydrogeniiclostridium mannosilyticum</name>
    <dbReference type="NCBI Taxonomy" id="2764322"/>
    <lineage>
        <taxon>Bacteria</taxon>
        <taxon>Bacillati</taxon>
        <taxon>Bacillota</taxon>
        <taxon>Clostridia</taxon>
        <taxon>Eubacteriales</taxon>
        <taxon>Acutalibacteraceae</taxon>
        <taxon>Hydrogeniiclostridium</taxon>
    </lineage>
</organism>
<sequence>MKKQMSFAGLRVLIEAAGWALLLYAVQLLQLALFKQTGKNLFLSFCLLLLPALLCRLAWAAGKKFWQFVAGWCGAAVCSIVAALFLGGWMAAFWSGIACLAMLLLRLAPGLENCLEPGWIKLGLMAGVFIFLSALEETTARSLFYGVFAYVLLKFLYDSLSATDGLISDMAEKAYLPQKQIRAVGGGMTALYLLLTAGIMLLFSLIPAGGFLAGLGGALKRFLRWLFSFFSFGEQQPVEIPPPENHFSQGSALMGENVEASWLAVLLQQIFLALAVVALVAIIIAVIAYIIYRFYKHFYEIPEGRTEQREFVLPFMKKDAAERENMRAPKAAGRDPAARIRRVYRKKLHARLPAKQKLSPALTPSEQVEQARLADIPEREGFRRLYEKARYSAEVSEEEAEKMRSMAERL</sequence>
<name>A0A328UF45_9FIRM</name>
<gene>
    <name evidence="3" type="ORF">DPQ25_02685</name>
</gene>
<feature type="transmembrane region" description="Helical" evidence="2">
    <location>
        <begin position="118"/>
        <end position="135"/>
    </location>
</feature>
<keyword evidence="2" id="KW-0472">Membrane</keyword>
<feature type="region of interest" description="Disordered" evidence="1">
    <location>
        <begin position="391"/>
        <end position="410"/>
    </location>
</feature>
<keyword evidence="2" id="KW-1133">Transmembrane helix</keyword>
<evidence type="ECO:0000313" key="4">
    <source>
        <dbReference type="Proteomes" id="UP000249377"/>
    </source>
</evidence>
<feature type="transmembrane region" description="Helical" evidence="2">
    <location>
        <begin position="189"/>
        <end position="219"/>
    </location>
</feature>
<dbReference type="Proteomes" id="UP000249377">
    <property type="component" value="Unassembled WGS sequence"/>
</dbReference>
<dbReference type="EMBL" id="QLYR01000001">
    <property type="protein sequence ID" value="RAQ30427.1"/>
    <property type="molecule type" value="Genomic_DNA"/>
</dbReference>
<dbReference type="AlphaFoldDB" id="A0A328UF45"/>
<evidence type="ECO:0000256" key="2">
    <source>
        <dbReference type="SAM" id="Phobius"/>
    </source>
</evidence>